<reference evidence="2 3" key="1">
    <citation type="journal article" date="2013" name="PLoS Genet.">
        <title>Comparative genome structure, secondary metabolite, and effector coding capacity across Cochliobolus pathogens.</title>
        <authorList>
            <person name="Condon B.J."/>
            <person name="Leng Y."/>
            <person name="Wu D."/>
            <person name="Bushley K.E."/>
            <person name="Ohm R.A."/>
            <person name="Otillar R."/>
            <person name="Martin J."/>
            <person name="Schackwitz W."/>
            <person name="Grimwood J."/>
            <person name="MohdZainudin N."/>
            <person name="Xue C."/>
            <person name="Wang R."/>
            <person name="Manning V.A."/>
            <person name="Dhillon B."/>
            <person name="Tu Z.J."/>
            <person name="Steffenson B.J."/>
            <person name="Salamov A."/>
            <person name="Sun H."/>
            <person name="Lowry S."/>
            <person name="LaButti K."/>
            <person name="Han J."/>
            <person name="Copeland A."/>
            <person name="Lindquist E."/>
            <person name="Barry K."/>
            <person name="Schmutz J."/>
            <person name="Baker S.E."/>
            <person name="Ciuffetti L.M."/>
            <person name="Grigoriev I.V."/>
            <person name="Zhong S."/>
            <person name="Turgeon B.G."/>
        </authorList>
    </citation>
    <scope>NUCLEOTIDE SEQUENCE [LARGE SCALE GENOMIC DNA]</scope>
    <source>
        <strain evidence="2 3">ATCC 44560</strain>
    </source>
</reference>
<dbReference type="Proteomes" id="UP000054032">
    <property type="component" value="Unassembled WGS sequence"/>
</dbReference>
<dbReference type="HOGENOM" id="CLU_094273_0_0_1"/>
<dbReference type="GeneID" id="19122228"/>
<dbReference type="InterPro" id="IPR046497">
    <property type="entry name" value="DUF6590"/>
</dbReference>
<evidence type="ECO:0000313" key="2">
    <source>
        <dbReference type="EMBL" id="EUC49596.1"/>
    </source>
</evidence>
<name>W7A0M7_COCMI</name>
<organism evidence="2 3">
    <name type="scientific">Bipolaris oryzae ATCC 44560</name>
    <dbReference type="NCBI Taxonomy" id="930090"/>
    <lineage>
        <taxon>Eukaryota</taxon>
        <taxon>Fungi</taxon>
        <taxon>Dikarya</taxon>
        <taxon>Ascomycota</taxon>
        <taxon>Pezizomycotina</taxon>
        <taxon>Dothideomycetes</taxon>
        <taxon>Pleosporomycetidae</taxon>
        <taxon>Pleosporales</taxon>
        <taxon>Pleosporineae</taxon>
        <taxon>Pleosporaceae</taxon>
        <taxon>Bipolaris</taxon>
    </lineage>
</organism>
<accession>W7A0M7</accession>
<dbReference type="PANTHER" id="PTHR35391">
    <property type="entry name" value="C2H2-TYPE DOMAIN-CONTAINING PROTEIN-RELATED"/>
    <property type="match status" value="1"/>
</dbReference>
<dbReference type="RefSeq" id="XP_007683862.1">
    <property type="nucleotide sequence ID" value="XM_007685672.1"/>
</dbReference>
<dbReference type="PANTHER" id="PTHR35391:SF5">
    <property type="entry name" value="DUF6590 DOMAIN-CONTAINING PROTEIN"/>
    <property type="match status" value="1"/>
</dbReference>
<sequence length="260" mass="29094">MADPVWDDEHQRYLRTHWDEQYGRYYRNHYVEGEGWVFFDWLPAQGQPTRADSPHGVRAGPASTPAVEGPEIRGTYNYKQPAPNSHLEALDHSYYVRPSSFFTVGKVFSVLFSEAAGSTATAYNNSISIVRYGEYVHSQIRRFIVVGPRSRLGFCFAVPIFTYGGQGTKKHGVLPSAHAIAYSLGSTPSLLEGESSLNKDPICIMMAQGVPPLSPASRIFFGIHHPTQHNVKVKEIGDVHPDHIRKLLGYWNTQNYSPGD</sequence>
<dbReference type="eggNOG" id="ENOG502SV73">
    <property type="taxonomic scope" value="Eukaryota"/>
</dbReference>
<feature type="domain" description="DUF6590" evidence="1">
    <location>
        <begin position="99"/>
        <end position="248"/>
    </location>
</feature>
<dbReference type="AlphaFoldDB" id="W7A0M7"/>
<dbReference type="KEGG" id="bor:COCMIDRAFT_33024"/>
<gene>
    <name evidence="2" type="ORF">COCMIDRAFT_33024</name>
</gene>
<evidence type="ECO:0000313" key="3">
    <source>
        <dbReference type="Proteomes" id="UP000054032"/>
    </source>
</evidence>
<dbReference type="OrthoDB" id="3559580at2759"/>
<evidence type="ECO:0000259" key="1">
    <source>
        <dbReference type="Pfam" id="PF20233"/>
    </source>
</evidence>
<dbReference type="EMBL" id="KI963930">
    <property type="protein sequence ID" value="EUC49596.1"/>
    <property type="molecule type" value="Genomic_DNA"/>
</dbReference>
<dbReference type="Pfam" id="PF20233">
    <property type="entry name" value="DUF6590"/>
    <property type="match status" value="1"/>
</dbReference>
<keyword evidence="3" id="KW-1185">Reference proteome</keyword>
<protein>
    <recommendedName>
        <fullName evidence="1">DUF6590 domain-containing protein</fullName>
    </recommendedName>
</protein>
<proteinExistence type="predicted"/>